<evidence type="ECO:0000313" key="11">
    <source>
        <dbReference type="EMBL" id="MBC2604894.1"/>
    </source>
</evidence>
<comment type="pathway">
    <text evidence="1">Carbohydrate acid metabolism.</text>
</comment>
<dbReference type="GO" id="GO:0005737">
    <property type="term" value="C:cytoplasm"/>
    <property type="evidence" value="ECO:0007669"/>
    <property type="project" value="TreeGrafter"/>
</dbReference>
<evidence type="ECO:0000256" key="1">
    <source>
        <dbReference type="ARBA" id="ARBA00004761"/>
    </source>
</evidence>
<keyword evidence="6 10" id="KW-0418">Kinase</keyword>
<evidence type="ECO:0000256" key="8">
    <source>
        <dbReference type="ARBA" id="ARBA00023064"/>
    </source>
</evidence>
<dbReference type="FunFam" id="3.40.50.300:FF:000522">
    <property type="entry name" value="Gluconokinase"/>
    <property type="match status" value="1"/>
</dbReference>
<dbReference type="SUPFAM" id="SSF52540">
    <property type="entry name" value="P-loop containing nucleoside triphosphate hydrolases"/>
    <property type="match status" value="1"/>
</dbReference>
<dbReference type="Pfam" id="PF01202">
    <property type="entry name" value="SKI"/>
    <property type="match status" value="1"/>
</dbReference>
<dbReference type="GO" id="GO:0046316">
    <property type="term" value="F:gluconokinase activity"/>
    <property type="evidence" value="ECO:0007669"/>
    <property type="project" value="UniProtKB-EC"/>
</dbReference>
<gene>
    <name evidence="11" type="ORF">H5P27_02450</name>
</gene>
<protein>
    <recommendedName>
        <fullName evidence="3 10">Gluconokinase</fullName>
        <ecNumber evidence="3 10">2.7.1.12</ecNumber>
    </recommendedName>
</protein>
<sequence length="154" mass="17437">MGVSGSGKSTIAHALADALRIEMLDADDFHPPENVAKMAAGRALNDEDRAGWLRRLNEELEIRLNRQQSVVLACSALKEAYRVVLQDGLEHYRWIYLKGDRSILAKRIGNREDHFMPESLLDSQLETLEEPTNALILDIRKSKEEILQSILESL</sequence>
<dbReference type="AlphaFoldDB" id="A0A7X1E728"/>
<comment type="caution">
    <text evidence="11">The sequence shown here is derived from an EMBL/GenBank/DDBJ whole genome shotgun (WGS) entry which is preliminary data.</text>
</comment>
<evidence type="ECO:0000313" key="12">
    <source>
        <dbReference type="Proteomes" id="UP000526501"/>
    </source>
</evidence>
<evidence type="ECO:0000256" key="5">
    <source>
        <dbReference type="ARBA" id="ARBA00022741"/>
    </source>
</evidence>
<dbReference type="Proteomes" id="UP000526501">
    <property type="component" value="Unassembled WGS sequence"/>
</dbReference>
<dbReference type="InterPro" id="IPR027417">
    <property type="entry name" value="P-loop_NTPase"/>
</dbReference>
<dbReference type="Gene3D" id="3.40.50.300">
    <property type="entry name" value="P-loop containing nucleotide triphosphate hydrolases"/>
    <property type="match status" value="1"/>
</dbReference>
<dbReference type="PANTHER" id="PTHR43442">
    <property type="entry name" value="GLUCONOKINASE-RELATED"/>
    <property type="match status" value="1"/>
</dbReference>
<dbReference type="EC" id="2.7.1.12" evidence="3 10"/>
<evidence type="ECO:0000256" key="10">
    <source>
        <dbReference type="RuleBase" id="RU363066"/>
    </source>
</evidence>
<keyword evidence="8" id="KW-0311">Gluconate utilization</keyword>
<evidence type="ECO:0000256" key="3">
    <source>
        <dbReference type="ARBA" id="ARBA00012054"/>
    </source>
</evidence>
<dbReference type="NCBIfam" id="TIGR01313">
    <property type="entry name" value="therm_gnt_kin"/>
    <property type="match status" value="1"/>
</dbReference>
<evidence type="ECO:0000256" key="6">
    <source>
        <dbReference type="ARBA" id="ARBA00022777"/>
    </source>
</evidence>
<evidence type="ECO:0000256" key="4">
    <source>
        <dbReference type="ARBA" id="ARBA00022679"/>
    </source>
</evidence>
<evidence type="ECO:0000256" key="9">
    <source>
        <dbReference type="ARBA" id="ARBA00048090"/>
    </source>
</evidence>
<dbReference type="GO" id="GO:0005524">
    <property type="term" value="F:ATP binding"/>
    <property type="evidence" value="ECO:0007669"/>
    <property type="project" value="UniProtKB-KW"/>
</dbReference>
<dbReference type="CDD" id="cd02021">
    <property type="entry name" value="GntK"/>
    <property type="match status" value="1"/>
</dbReference>
<dbReference type="InterPro" id="IPR006001">
    <property type="entry name" value="Therm_gnt_kin"/>
</dbReference>
<dbReference type="PANTHER" id="PTHR43442:SF3">
    <property type="entry name" value="GLUCONOKINASE-RELATED"/>
    <property type="match status" value="1"/>
</dbReference>
<name>A0A7X1E728_9BACT</name>
<keyword evidence="7 10" id="KW-0067">ATP-binding</keyword>
<dbReference type="EMBL" id="JACHVC010000005">
    <property type="protein sequence ID" value="MBC2604894.1"/>
    <property type="molecule type" value="Genomic_DNA"/>
</dbReference>
<keyword evidence="4 10" id="KW-0808">Transferase</keyword>
<proteinExistence type="inferred from homology"/>
<accession>A0A7X1E728</accession>
<keyword evidence="12" id="KW-1185">Reference proteome</keyword>
<reference evidence="11 12" key="1">
    <citation type="submission" date="2020-07" db="EMBL/GenBank/DDBJ databases">
        <authorList>
            <person name="Feng X."/>
        </authorList>
    </citation>
    <scope>NUCLEOTIDE SEQUENCE [LARGE SCALE GENOMIC DNA]</scope>
    <source>
        <strain evidence="11 12">JCM23202</strain>
    </source>
</reference>
<comment type="catalytic activity">
    <reaction evidence="9 10">
        <text>D-gluconate + ATP = 6-phospho-D-gluconate + ADP + H(+)</text>
        <dbReference type="Rhea" id="RHEA:19433"/>
        <dbReference type="ChEBI" id="CHEBI:15378"/>
        <dbReference type="ChEBI" id="CHEBI:18391"/>
        <dbReference type="ChEBI" id="CHEBI:30616"/>
        <dbReference type="ChEBI" id="CHEBI:58759"/>
        <dbReference type="ChEBI" id="CHEBI:456216"/>
        <dbReference type="EC" id="2.7.1.12"/>
    </reaction>
</comment>
<dbReference type="GO" id="GO:0019521">
    <property type="term" value="P:D-gluconate metabolic process"/>
    <property type="evidence" value="ECO:0007669"/>
    <property type="project" value="UniProtKB-KW"/>
</dbReference>
<keyword evidence="5 10" id="KW-0547">Nucleotide-binding</keyword>
<dbReference type="InterPro" id="IPR031322">
    <property type="entry name" value="Shikimate/glucono_kinase"/>
</dbReference>
<organism evidence="11 12">
    <name type="scientific">Pelagicoccus albus</name>
    <dbReference type="NCBI Taxonomy" id="415222"/>
    <lineage>
        <taxon>Bacteria</taxon>
        <taxon>Pseudomonadati</taxon>
        <taxon>Verrucomicrobiota</taxon>
        <taxon>Opitutia</taxon>
        <taxon>Puniceicoccales</taxon>
        <taxon>Pelagicoccaceae</taxon>
        <taxon>Pelagicoccus</taxon>
    </lineage>
</organism>
<evidence type="ECO:0000256" key="7">
    <source>
        <dbReference type="ARBA" id="ARBA00022840"/>
    </source>
</evidence>
<comment type="similarity">
    <text evidence="2 10">Belongs to the gluconokinase GntK/GntV family.</text>
</comment>
<evidence type="ECO:0000256" key="2">
    <source>
        <dbReference type="ARBA" id="ARBA00008420"/>
    </source>
</evidence>